<dbReference type="AlphaFoldDB" id="A0AAP0PFQ7"/>
<accession>A0AAP0PFQ7</accession>
<dbReference type="EMBL" id="JBBNAF010000005">
    <property type="protein sequence ID" value="KAK9142327.1"/>
    <property type="molecule type" value="Genomic_DNA"/>
</dbReference>
<comment type="caution">
    <text evidence="1">The sequence shown here is derived from an EMBL/GenBank/DDBJ whole genome shotgun (WGS) entry which is preliminary data.</text>
</comment>
<keyword evidence="2" id="KW-1185">Reference proteome</keyword>
<organism evidence="1 2">
    <name type="scientific">Stephania yunnanensis</name>
    <dbReference type="NCBI Taxonomy" id="152371"/>
    <lineage>
        <taxon>Eukaryota</taxon>
        <taxon>Viridiplantae</taxon>
        <taxon>Streptophyta</taxon>
        <taxon>Embryophyta</taxon>
        <taxon>Tracheophyta</taxon>
        <taxon>Spermatophyta</taxon>
        <taxon>Magnoliopsida</taxon>
        <taxon>Ranunculales</taxon>
        <taxon>Menispermaceae</taxon>
        <taxon>Menispermoideae</taxon>
        <taxon>Cissampelideae</taxon>
        <taxon>Stephania</taxon>
    </lineage>
</organism>
<name>A0AAP0PFQ7_9MAGN</name>
<protein>
    <submittedName>
        <fullName evidence="1">Uncharacterized protein</fullName>
    </submittedName>
</protein>
<evidence type="ECO:0000313" key="2">
    <source>
        <dbReference type="Proteomes" id="UP001420932"/>
    </source>
</evidence>
<sequence>MQGWKNFGKTTAYLVADMAKIDNSYYPEKLNLLTNGGAHEGDEKLELVQEVTNDMEDRVNEMIKLFTEMLQ</sequence>
<evidence type="ECO:0000313" key="1">
    <source>
        <dbReference type="EMBL" id="KAK9142327.1"/>
    </source>
</evidence>
<dbReference type="Proteomes" id="UP001420932">
    <property type="component" value="Unassembled WGS sequence"/>
</dbReference>
<proteinExistence type="predicted"/>
<reference evidence="1 2" key="1">
    <citation type="submission" date="2024-01" db="EMBL/GenBank/DDBJ databases">
        <title>Genome assemblies of Stephania.</title>
        <authorList>
            <person name="Yang L."/>
        </authorList>
    </citation>
    <scope>NUCLEOTIDE SEQUENCE [LARGE SCALE GENOMIC DNA]</scope>
    <source>
        <strain evidence="1">YNDBR</strain>
        <tissue evidence="1">Leaf</tissue>
    </source>
</reference>
<gene>
    <name evidence="1" type="ORF">Syun_011727</name>
</gene>